<dbReference type="RefSeq" id="WP_144757019.1">
    <property type="nucleotide sequence ID" value="NZ_VMNW02000010.1"/>
</dbReference>
<protein>
    <submittedName>
        <fullName evidence="1">Three-Cys-motif partner protein TcmP</fullName>
    </submittedName>
</protein>
<gene>
    <name evidence="1" type="primary">tcmP</name>
    <name evidence="1" type="ORF">FPZ12_009475</name>
</gene>
<dbReference type="OrthoDB" id="5070486at2"/>
<dbReference type="AlphaFoldDB" id="A0A5N0VCZ0"/>
<evidence type="ECO:0000313" key="2">
    <source>
        <dbReference type="Proteomes" id="UP000319769"/>
    </source>
</evidence>
<proteinExistence type="predicted"/>
<keyword evidence="2" id="KW-1185">Reference proteome</keyword>
<name>A0A5N0VCZ0_9PSEU</name>
<dbReference type="EMBL" id="VMNW02000010">
    <property type="protein sequence ID" value="KAA9163223.1"/>
    <property type="molecule type" value="Genomic_DNA"/>
</dbReference>
<dbReference type="NCBIfam" id="TIGR04474">
    <property type="entry name" value="tcm_partner"/>
    <property type="match status" value="1"/>
</dbReference>
<dbReference type="Proteomes" id="UP000319769">
    <property type="component" value="Unassembled WGS sequence"/>
</dbReference>
<sequence length="362" mass="41205">MPVDGPVPWERPDHTAAKHDIYRRYLERWFPILLGGSKAYKSATYAEGFAGPGVYVGGYPGSPIIAIEALLKQVPNPEPVVKMIFVDDDPRCTKMLREQLNSKFPTRPRSREKLPISIELGTCVDKLEPQLDAMDAWEQPILAVLDSWGNVPVTYRLLQRLARNQSSEVIITLGTQHFIRFVSKMGPGADEVFGGDPNWRRIDTMATGQAKRQHILTCYRQTLSKAGFKYLLDFELVDRRGESLYLVFGTNHRRGLEKMKDSAWEVDRVYGVGFRDPRDEQAETLFELTDPALAPLGRLLLARLKNEPKASVRVETLRDFALFDTVYRPEHVIRTLKGLRDNGLVESDRSGLYRSSFVRLAR</sequence>
<comment type="caution">
    <text evidence="1">The sequence shown here is derived from an EMBL/GenBank/DDBJ whole genome shotgun (WGS) entry which is preliminary data.</text>
</comment>
<organism evidence="1 2">
    <name type="scientific">Amycolatopsis acidicola</name>
    <dbReference type="NCBI Taxonomy" id="2596893"/>
    <lineage>
        <taxon>Bacteria</taxon>
        <taxon>Bacillati</taxon>
        <taxon>Actinomycetota</taxon>
        <taxon>Actinomycetes</taxon>
        <taxon>Pseudonocardiales</taxon>
        <taxon>Pseudonocardiaceae</taxon>
        <taxon>Amycolatopsis</taxon>
    </lineage>
</organism>
<accession>A0A5N0VCZ0</accession>
<dbReference type="InterPro" id="IPR031009">
    <property type="entry name" value="Tcm_partner"/>
</dbReference>
<reference evidence="1" key="1">
    <citation type="submission" date="2019-09" db="EMBL/GenBank/DDBJ databases">
        <authorList>
            <person name="Teo W.F.A."/>
            <person name="Duangmal K."/>
        </authorList>
    </citation>
    <scope>NUCLEOTIDE SEQUENCE [LARGE SCALE GENOMIC DNA]</scope>
    <source>
        <strain evidence="1">K81G1</strain>
    </source>
</reference>
<evidence type="ECO:0000313" key="1">
    <source>
        <dbReference type="EMBL" id="KAA9163223.1"/>
    </source>
</evidence>